<proteinExistence type="inferred from homology"/>
<accession>A0ABP6QDZ9</accession>
<dbReference type="InterPro" id="IPR013538">
    <property type="entry name" value="ASHA1/2-like_C"/>
</dbReference>
<dbReference type="Gene3D" id="3.30.530.20">
    <property type="match status" value="1"/>
</dbReference>
<gene>
    <name evidence="3" type="ORF">GCM10010468_47630</name>
</gene>
<dbReference type="Pfam" id="PF08327">
    <property type="entry name" value="AHSA1"/>
    <property type="match status" value="1"/>
</dbReference>
<feature type="domain" description="Activator of Hsp90 ATPase homologue 1/2-like C-terminal" evidence="2">
    <location>
        <begin position="36"/>
        <end position="140"/>
    </location>
</feature>
<dbReference type="EMBL" id="BAAAUV010000012">
    <property type="protein sequence ID" value="GAA3222072.1"/>
    <property type="molecule type" value="Genomic_DNA"/>
</dbReference>
<dbReference type="Proteomes" id="UP001501237">
    <property type="component" value="Unassembled WGS sequence"/>
</dbReference>
<dbReference type="RefSeq" id="WP_344832102.1">
    <property type="nucleotide sequence ID" value="NZ_BAAAUV010000012.1"/>
</dbReference>
<evidence type="ECO:0000259" key="2">
    <source>
        <dbReference type="Pfam" id="PF08327"/>
    </source>
</evidence>
<dbReference type="CDD" id="cd08899">
    <property type="entry name" value="SRPBCC_CalC_Aha1-like_6"/>
    <property type="match status" value="1"/>
</dbReference>
<comment type="similarity">
    <text evidence="1">Belongs to the AHA1 family.</text>
</comment>
<evidence type="ECO:0000313" key="4">
    <source>
        <dbReference type="Proteomes" id="UP001501237"/>
    </source>
</evidence>
<dbReference type="InterPro" id="IPR023393">
    <property type="entry name" value="START-like_dom_sf"/>
</dbReference>
<dbReference type="SUPFAM" id="SSF55961">
    <property type="entry name" value="Bet v1-like"/>
    <property type="match status" value="1"/>
</dbReference>
<comment type="caution">
    <text evidence="3">The sequence shown here is derived from an EMBL/GenBank/DDBJ whole genome shotgun (WGS) entry which is preliminary data.</text>
</comment>
<name>A0ABP6QDZ9_9ACTN</name>
<organism evidence="3 4">
    <name type="scientific">Actinocorallia longicatena</name>
    <dbReference type="NCBI Taxonomy" id="111803"/>
    <lineage>
        <taxon>Bacteria</taxon>
        <taxon>Bacillati</taxon>
        <taxon>Actinomycetota</taxon>
        <taxon>Actinomycetes</taxon>
        <taxon>Streptosporangiales</taxon>
        <taxon>Thermomonosporaceae</taxon>
        <taxon>Actinocorallia</taxon>
    </lineage>
</organism>
<evidence type="ECO:0000313" key="3">
    <source>
        <dbReference type="EMBL" id="GAA3222072.1"/>
    </source>
</evidence>
<sequence length="209" mass="22796">MIDVTHQISAVSRTVGSRTLEAGEARVITVSRVYPTSQDDLWEACTSAERIPRWFLPISGDLKEGGRFQFENHAGGLIESCDRPHRIEATWEFGGEISWITLTLVPVEEDHTRFQLEHVAHVDDERWAEFGPGAVGIGWDSGFLGLALHLTDGTFNAADMMPWTVSPEGVSFMTQAGEAWYAADVASGRDPSAARAAADRCIAAYTATG</sequence>
<evidence type="ECO:0000256" key="1">
    <source>
        <dbReference type="ARBA" id="ARBA00006817"/>
    </source>
</evidence>
<reference evidence="4" key="1">
    <citation type="journal article" date="2019" name="Int. J. Syst. Evol. Microbiol.">
        <title>The Global Catalogue of Microorganisms (GCM) 10K type strain sequencing project: providing services to taxonomists for standard genome sequencing and annotation.</title>
        <authorList>
            <consortium name="The Broad Institute Genomics Platform"/>
            <consortium name="The Broad Institute Genome Sequencing Center for Infectious Disease"/>
            <person name="Wu L."/>
            <person name="Ma J."/>
        </authorList>
    </citation>
    <scope>NUCLEOTIDE SEQUENCE [LARGE SCALE GENOMIC DNA]</scope>
    <source>
        <strain evidence="4">JCM 9377</strain>
    </source>
</reference>
<protein>
    <submittedName>
        <fullName evidence="3">SRPBCC family protein</fullName>
    </submittedName>
</protein>
<keyword evidence="4" id="KW-1185">Reference proteome</keyword>